<keyword evidence="4" id="KW-1003">Cell membrane</keyword>
<comment type="subcellular location">
    <subcellularLocation>
        <location evidence="1">Cell inner membrane</location>
        <topology evidence="1">Single-pass membrane protein</topology>
        <orientation evidence="1">Periplasmic side</orientation>
    </subcellularLocation>
</comment>
<name>A0A369A7L2_9FLAO</name>
<dbReference type="PRINTS" id="PR01374">
    <property type="entry name" value="TONBPROTEIN"/>
</dbReference>
<keyword evidence="7" id="KW-0653">Protein transport</keyword>
<dbReference type="PROSITE" id="PS52015">
    <property type="entry name" value="TONB_CTD"/>
    <property type="match status" value="1"/>
</dbReference>
<dbReference type="InterPro" id="IPR037682">
    <property type="entry name" value="TonB_C"/>
</dbReference>
<dbReference type="GO" id="GO:0015891">
    <property type="term" value="P:siderophore transport"/>
    <property type="evidence" value="ECO:0007669"/>
    <property type="project" value="InterPro"/>
</dbReference>
<proteinExistence type="inferred from homology"/>
<dbReference type="RefSeq" id="WP_051889113.1">
    <property type="nucleotide sequence ID" value="NZ_BHZF01000001.1"/>
</dbReference>
<dbReference type="Gene3D" id="3.30.1150.10">
    <property type="match status" value="1"/>
</dbReference>
<comment type="caution">
    <text evidence="12">The sequence shown here is derived from an EMBL/GenBank/DDBJ whole genome shotgun (WGS) entry which is preliminary data.</text>
</comment>
<keyword evidence="8" id="KW-1133">Transmembrane helix</keyword>
<dbReference type="PANTHER" id="PTHR33446">
    <property type="entry name" value="PROTEIN TONB-RELATED"/>
    <property type="match status" value="1"/>
</dbReference>
<accession>A0A369A7L2</accession>
<feature type="chain" id="PRO_5017033950" evidence="10">
    <location>
        <begin position="21"/>
        <end position="158"/>
    </location>
</feature>
<evidence type="ECO:0000256" key="3">
    <source>
        <dbReference type="ARBA" id="ARBA00022448"/>
    </source>
</evidence>
<feature type="domain" description="TonB C-terminal" evidence="11">
    <location>
        <begin position="64"/>
        <end position="158"/>
    </location>
</feature>
<keyword evidence="3" id="KW-0813">Transport</keyword>
<reference evidence="12 13" key="1">
    <citation type="submission" date="2018-07" db="EMBL/GenBank/DDBJ databases">
        <title>Genomic Encyclopedia of Type Strains, Phase IV (KMG-IV): sequencing the most valuable type-strain genomes for metagenomic binning, comparative biology and taxonomic classification.</title>
        <authorList>
            <person name="Goeker M."/>
        </authorList>
    </citation>
    <scope>NUCLEOTIDE SEQUENCE [LARGE SCALE GENOMIC DNA]</scope>
    <source>
        <strain evidence="12 13">DSM 21410</strain>
    </source>
</reference>
<evidence type="ECO:0000256" key="1">
    <source>
        <dbReference type="ARBA" id="ARBA00004383"/>
    </source>
</evidence>
<dbReference type="PANTHER" id="PTHR33446:SF2">
    <property type="entry name" value="PROTEIN TONB"/>
    <property type="match status" value="1"/>
</dbReference>
<organism evidence="12 13">
    <name type="scientific">Schleiferia thermophila</name>
    <dbReference type="NCBI Taxonomy" id="884107"/>
    <lineage>
        <taxon>Bacteria</taxon>
        <taxon>Pseudomonadati</taxon>
        <taxon>Bacteroidota</taxon>
        <taxon>Flavobacteriia</taxon>
        <taxon>Flavobacteriales</taxon>
        <taxon>Schleiferiaceae</taxon>
        <taxon>Schleiferia</taxon>
    </lineage>
</organism>
<evidence type="ECO:0000256" key="9">
    <source>
        <dbReference type="ARBA" id="ARBA00023136"/>
    </source>
</evidence>
<evidence type="ECO:0000313" key="12">
    <source>
        <dbReference type="EMBL" id="RCX05350.1"/>
    </source>
</evidence>
<dbReference type="Pfam" id="PF03544">
    <property type="entry name" value="TonB_C"/>
    <property type="match status" value="1"/>
</dbReference>
<evidence type="ECO:0000256" key="4">
    <source>
        <dbReference type="ARBA" id="ARBA00022475"/>
    </source>
</evidence>
<comment type="similarity">
    <text evidence="2">Belongs to the TonB family.</text>
</comment>
<sequence length="158" mass="17882">MKKTAFIGSFALFVFFTGNAVGQVYEDVNPSDSKEVTYKFSEVAQSPIFPGCEQYSSEQERKECFMKSVTTYVAKNFIYPDYARKNKIEGKIFVEFIIDTDGSVTDIKVVKGVHETLDMAAIEAVRTLNNLEQKIIPAKLEEKPVKFSFVIPINARIK</sequence>
<feature type="signal peptide" evidence="10">
    <location>
        <begin position="1"/>
        <end position="20"/>
    </location>
</feature>
<dbReference type="SUPFAM" id="SSF74653">
    <property type="entry name" value="TolA/TonB C-terminal domain"/>
    <property type="match status" value="1"/>
</dbReference>
<evidence type="ECO:0000256" key="7">
    <source>
        <dbReference type="ARBA" id="ARBA00022927"/>
    </source>
</evidence>
<dbReference type="InterPro" id="IPR003538">
    <property type="entry name" value="TonB"/>
</dbReference>
<dbReference type="GO" id="GO:0031992">
    <property type="term" value="F:energy transducer activity"/>
    <property type="evidence" value="ECO:0007669"/>
    <property type="project" value="InterPro"/>
</dbReference>
<dbReference type="GO" id="GO:0098797">
    <property type="term" value="C:plasma membrane protein complex"/>
    <property type="evidence" value="ECO:0007669"/>
    <property type="project" value="TreeGrafter"/>
</dbReference>
<dbReference type="InterPro" id="IPR051045">
    <property type="entry name" value="TonB-dependent_transducer"/>
</dbReference>
<evidence type="ECO:0000256" key="10">
    <source>
        <dbReference type="SAM" id="SignalP"/>
    </source>
</evidence>
<dbReference type="Proteomes" id="UP000253517">
    <property type="component" value="Unassembled WGS sequence"/>
</dbReference>
<dbReference type="GO" id="GO:0030288">
    <property type="term" value="C:outer membrane-bounded periplasmic space"/>
    <property type="evidence" value="ECO:0007669"/>
    <property type="project" value="InterPro"/>
</dbReference>
<evidence type="ECO:0000256" key="2">
    <source>
        <dbReference type="ARBA" id="ARBA00006555"/>
    </source>
</evidence>
<dbReference type="EMBL" id="QPJS01000001">
    <property type="protein sequence ID" value="RCX05350.1"/>
    <property type="molecule type" value="Genomic_DNA"/>
</dbReference>
<keyword evidence="5" id="KW-0997">Cell inner membrane</keyword>
<evidence type="ECO:0000256" key="8">
    <source>
        <dbReference type="ARBA" id="ARBA00022989"/>
    </source>
</evidence>
<evidence type="ECO:0000259" key="11">
    <source>
        <dbReference type="PROSITE" id="PS52015"/>
    </source>
</evidence>
<protein>
    <submittedName>
        <fullName evidence="12">TonB family protein</fullName>
    </submittedName>
</protein>
<dbReference type="GO" id="GO:0055085">
    <property type="term" value="P:transmembrane transport"/>
    <property type="evidence" value="ECO:0007669"/>
    <property type="project" value="InterPro"/>
</dbReference>
<dbReference type="InterPro" id="IPR006260">
    <property type="entry name" value="TonB/TolA_C"/>
</dbReference>
<keyword evidence="13" id="KW-1185">Reference proteome</keyword>
<evidence type="ECO:0000256" key="5">
    <source>
        <dbReference type="ARBA" id="ARBA00022519"/>
    </source>
</evidence>
<gene>
    <name evidence="12" type="ORF">DES35_101635</name>
</gene>
<evidence type="ECO:0000256" key="6">
    <source>
        <dbReference type="ARBA" id="ARBA00022692"/>
    </source>
</evidence>
<dbReference type="GO" id="GO:0015031">
    <property type="term" value="P:protein transport"/>
    <property type="evidence" value="ECO:0007669"/>
    <property type="project" value="UniProtKB-KW"/>
</dbReference>
<keyword evidence="9" id="KW-0472">Membrane</keyword>
<evidence type="ECO:0000313" key="13">
    <source>
        <dbReference type="Proteomes" id="UP000253517"/>
    </source>
</evidence>
<keyword evidence="10" id="KW-0732">Signal</keyword>
<dbReference type="NCBIfam" id="TIGR01352">
    <property type="entry name" value="tonB_Cterm"/>
    <property type="match status" value="1"/>
</dbReference>
<keyword evidence="6" id="KW-0812">Transmembrane</keyword>
<dbReference type="AlphaFoldDB" id="A0A369A7L2"/>